<evidence type="ECO:0000313" key="3">
    <source>
        <dbReference type="Proteomes" id="UP000188235"/>
    </source>
</evidence>
<feature type="region of interest" description="Disordered" evidence="1">
    <location>
        <begin position="108"/>
        <end position="176"/>
    </location>
</feature>
<gene>
    <name evidence="2" type="ORF">BW733_17000</name>
</gene>
<dbReference type="AlphaFoldDB" id="A0A1Q2D1N2"/>
<dbReference type="EMBL" id="CP019607">
    <property type="protein sequence ID" value="AQP52267.1"/>
    <property type="molecule type" value="Genomic_DNA"/>
</dbReference>
<evidence type="ECO:0000256" key="1">
    <source>
        <dbReference type="SAM" id="MobiDB-lite"/>
    </source>
</evidence>
<proteinExistence type="predicted"/>
<evidence type="ECO:0000313" key="2">
    <source>
        <dbReference type="EMBL" id="AQP52267.1"/>
    </source>
</evidence>
<accession>A0A1Q2D1N2</accession>
<keyword evidence="3" id="KW-1185">Reference proteome</keyword>
<name>A0A1Q2D1N2_9ACTN</name>
<organism evidence="2 3">
    <name type="scientific">Tessaracoccus flavescens</name>
    <dbReference type="NCBI Taxonomy" id="399497"/>
    <lineage>
        <taxon>Bacteria</taxon>
        <taxon>Bacillati</taxon>
        <taxon>Actinomycetota</taxon>
        <taxon>Actinomycetes</taxon>
        <taxon>Propionibacteriales</taxon>
        <taxon>Propionibacteriaceae</taxon>
        <taxon>Tessaracoccus</taxon>
    </lineage>
</organism>
<evidence type="ECO:0008006" key="4">
    <source>
        <dbReference type="Google" id="ProtNLM"/>
    </source>
</evidence>
<reference evidence="2 3" key="1">
    <citation type="journal article" date="2008" name="Int. J. Syst. Evol. Microbiol.">
        <title>Tessaracoccus flavescens sp. nov., isolated from marine sediment.</title>
        <authorList>
            <person name="Lee D.W."/>
            <person name="Lee S.D."/>
        </authorList>
    </citation>
    <scope>NUCLEOTIDE SEQUENCE [LARGE SCALE GENOMIC DNA]</scope>
    <source>
        <strain evidence="2 3">SST-39T</strain>
    </source>
</reference>
<dbReference type="RefSeq" id="WP_077352349.1">
    <property type="nucleotide sequence ID" value="NZ_CP019607.1"/>
</dbReference>
<dbReference type="KEGG" id="tfa:BW733_17000"/>
<dbReference type="Proteomes" id="UP000188235">
    <property type="component" value="Chromosome"/>
</dbReference>
<sequence>MIEALRAQRLLNKRARQRVDGPAFIVWSVLLDSTLGFQSTRATHFHAHLAAESNVTTKTVSRAIKTLVSAGLIEYQPGYASEGLGKNLPSQFTVLDVREVLLEWSKNQGEKGSTGVPPQKGVPPSQSVPVPPDQGPPSSPARGDGPDAPDPTVPPDESTYRGENVTGRNLTGEKNGVGAQVIRSAPASPPAPNSDDARSVLDAYCAAQSERGAPVINSVPLLAPIREAITAGYSAPMVLIGLGMWDAEGYKSTKQIGEWVEKAARKGVLPMGQHSAAELLEEGRNRYARYLARKTLDQPSKADQRRLRSMAAIQQFSNEG</sequence>
<feature type="compositionally biased region" description="Pro residues" evidence="1">
    <location>
        <begin position="129"/>
        <end position="139"/>
    </location>
</feature>
<protein>
    <recommendedName>
        <fullName evidence="4">Helix-turn-helix domain-containing protein</fullName>
    </recommendedName>
</protein>
<feature type="compositionally biased region" description="Low complexity" evidence="1">
    <location>
        <begin position="115"/>
        <end position="128"/>
    </location>
</feature>
<dbReference type="STRING" id="399497.BW733_17000"/>